<keyword evidence="3" id="KW-1185">Reference proteome</keyword>
<dbReference type="EMBL" id="SJPN01000006">
    <property type="protein sequence ID" value="TWT98547.1"/>
    <property type="molecule type" value="Genomic_DNA"/>
</dbReference>
<feature type="transmembrane region" description="Helical" evidence="1">
    <location>
        <begin position="100"/>
        <end position="116"/>
    </location>
</feature>
<keyword evidence="1" id="KW-0472">Membrane</keyword>
<keyword evidence="1" id="KW-1133">Transmembrane helix</keyword>
<name>A0A5C6AGJ5_9BACT</name>
<evidence type="ECO:0000313" key="2">
    <source>
        <dbReference type="EMBL" id="TWT98547.1"/>
    </source>
</evidence>
<gene>
    <name evidence="2" type="ORF">Pla52n_50630</name>
</gene>
<feature type="transmembrane region" description="Helical" evidence="1">
    <location>
        <begin position="136"/>
        <end position="162"/>
    </location>
</feature>
<reference evidence="2 3" key="1">
    <citation type="submission" date="2019-02" db="EMBL/GenBank/DDBJ databases">
        <title>Deep-cultivation of Planctomycetes and their phenomic and genomic characterization uncovers novel biology.</title>
        <authorList>
            <person name="Wiegand S."/>
            <person name="Jogler M."/>
            <person name="Boedeker C."/>
            <person name="Pinto D."/>
            <person name="Vollmers J."/>
            <person name="Rivas-Marin E."/>
            <person name="Kohn T."/>
            <person name="Peeters S.H."/>
            <person name="Heuer A."/>
            <person name="Rast P."/>
            <person name="Oberbeckmann S."/>
            <person name="Bunk B."/>
            <person name="Jeske O."/>
            <person name="Meyerdierks A."/>
            <person name="Storesund J.E."/>
            <person name="Kallscheuer N."/>
            <person name="Luecker S."/>
            <person name="Lage O.M."/>
            <person name="Pohl T."/>
            <person name="Merkel B.J."/>
            <person name="Hornburger P."/>
            <person name="Mueller R.-W."/>
            <person name="Bruemmer F."/>
            <person name="Labrenz M."/>
            <person name="Spormann A.M."/>
            <person name="Op Den Camp H."/>
            <person name="Overmann J."/>
            <person name="Amann R."/>
            <person name="Jetten M.S.M."/>
            <person name="Mascher T."/>
            <person name="Medema M.H."/>
            <person name="Devos D.P."/>
            <person name="Kaster A.-K."/>
            <person name="Ovreas L."/>
            <person name="Rohde M."/>
            <person name="Galperin M.Y."/>
            <person name="Jogler C."/>
        </authorList>
    </citation>
    <scope>NUCLEOTIDE SEQUENCE [LARGE SCALE GENOMIC DNA]</scope>
    <source>
        <strain evidence="2 3">Pla52n</strain>
    </source>
</reference>
<accession>A0A5C6AGJ5</accession>
<sequence length="172" mass="19063">METTLAVLGDDHRSSVEANMSEPLNPYAPIESRSAVDFASGTPRVRWWPSLVFGFFFGTALQWAAIWTGPRETEFPYMGGALLGFLTVLAYRFSTLRGNGWLLAVGVMLGNLNAFWCNKGPVMLIYWGASGNFVPSWGHALLAFVLATLVSHGFLSFVFWLVNRYNCRAPDS</sequence>
<feature type="transmembrane region" description="Helical" evidence="1">
    <location>
        <begin position="75"/>
        <end position="93"/>
    </location>
</feature>
<dbReference type="AlphaFoldDB" id="A0A5C6AGJ5"/>
<proteinExistence type="predicted"/>
<comment type="caution">
    <text evidence="2">The sequence shown here is derived from an EMBL/GenBank/DDBJ whole genome shotgun (WGS) entry which is preliminary data.</text>
</comment>
<dbReference type="Proteomes" id="UP000320176">
    <property type="component" value="Unassembled WGS sequence"/>
</dbReference>
<organism evidence="2 3">
    <name type="scientific">Stieleria varia</name>
    <dbReference type="NCBI Taxonomy" id="2528005"/>
    <lineage>
        <taxon>Bacteria</taxon>
        <taxon>Pseudomonadati</taxon>
        <taxon>Planctomycetota</taxon>
        <taxon>Planctomycetia</taxon>
        <taxon>Pirellulales</taxon>
        <taxon>Pirellulaceae</taxon>
        <taxon>Stieleria</taxon>
    </lineage>
</organism>
<evidence type="ECO:0000256" key="1">
    <source>
        <dbReference type="SAM" id="Phobius"/>
    </source>
</evidence>
<feature type="transmembrane region" description="Helical" evidence="1">
    <location>
        <begin position="47"/>
        <end position="69"/>
    </location>
</feature>
<evidence type="ECO:0000313" key="3">
    <source>
        <dbReference type="Proteomes" id="UP000320176"/>
    </source>
</evidence>
<keyword evidence="1" id="KW-0812">Transmembrane</keyword>
<protein>
    <submittedName>
        <fullName evidence="2">Uncharacterized protein</fullName>
    </submittedName>
</protein>